<keyword evidence="2" id="KW-0378">Hydrolase</keyword>
<dbReference type="CDD" id="cd00085">
    <property type="entry name" value="HNHc"/>
    <property type="match status" value="1"/>
</dbReference>
<dbReference type="EMBL" id="PXYT01000089">
    <property type="protein sequence ID" value="PSR23858.1"/>
    <property type="molecule type" value="Genomic_DNA"/>
</dbReference>
<proteinExistence type="predicted"/>
<comment type="caution">
    <text evidence="2">The sequence shown here is derived from an EMBL/GenBank/DDBJ whole genome shotgun (WGS) entry which is preliminary data.</text>
</comment>
<sequence length="402" mass="46112">SPRKARVLLKQNKAKVVNRTPFTIQLLYGSSGYKQEISLGVDAGTKHIGLSATTHNRVLYEAEVLLRTDIQDLFATRREFRRARRHRKTRYRQPRFDNRRRKGGWLPPSIQNKVDAHLKVIGQVAKILPITRITVEVAQFDTQLLKNPEISGVAYQQGAQMGFWNVREYVLYRDHHTCQWCQGKSGDKILNVHHRESRKTGGDAPDNLVTLCETCHHKIHREGLEDRVQRKTASLRDATQMTVLRWFVYHGIKAEYPQAKLTYGYITKNTRIQHKLEKSHMADARCISGHPDAALSEQTYLIKQVRRQNRQLHKATILKGGMRKANKAPRFLFGYQLFDKVRYNNQECFVFGRRASGYFDLRLLDGTKISAGVSYKKLTLIERASTLLIQTTKGGSGVSSSA</sequence>
<dbReference type="AlphaFoldDB" id="A0A2T2WNQ1"/>
<name>A0A2T2WNQ1_9FIRM</name>
<dbReference type="InterPro" id="IPR025938">
    <property type="entry name" value="RRXRR_dom"/>
</dbReference>
<dbReference type="GO" id="GO:0004519">
    <property type="term" value="F:endonuclease activity"/>
    <property type="evidence" value="ECO:0007669"/>
    <property type="project" value="UniProtKB-KW"/>
</dbReference>
<dbReference type="Proteomes" id="UP000242699">
    <property type="component" value="Unassembled WGS sequence"/>
</dbReference>
<keyword evidence="2" id="KW-0540">Nuclease</keyword>
<reference evidence="2 3" key="1">
    <citation type="journal article" date="2014" name="BMC Genomics">
        <title>Comparison of environmental and isolate Sulfobacillus genomes reveals diverse carbon, sulfur, nitrogen, and hydrogen metabolisms.</title>
        <authorList>
            <person name="Justice N.B."/>
            <person name="Norman A."/>
            <person name="Brown C.T."/>
            <person name="Singh A."/>
            <person name="Thomas B.C."/>
            <person name="Banfield J.F."/>
        </authorList>
    </citation>
    <scope>NUCLEOTIDE SEQUENCE [LARGE SCALE GENOMIC DNA]</scope>
    <source>
        <strain evidence="2">AMDSBA1</strain>
    </source>
</reference>
<dbReference type="InterPro" id="IPR003615">
    <property type="entry name" value="HNH_nuc"/>
</dbReference>
<dbReference type="SMART" id="SM00507">
    <property type="entry name" value="HNHc"/>
    <property type="match status" value="1"/>
</dbReference>
<evidence type="ECO:0000313" key="3">
    <source>
        <dbReference type="Proteomes" id="UP000242699"/>
    </source>
</evidence>
<dbReference type="InterPro" id="IPR047693">
    <property type="entry name" value="RNA-guided_IscB-like"/>
</dbReference>
<evidence type="ECO:0000313" key="2">
    <source>
        <dbReference type="EMBL" id="PSR23858.1"/>
    </source>
</evidence>
<dbReference type="Pfam" id="PF01844">
    <property type="entry name" value="HNH"/>
    <property type="match status" value="1"/>
</dbReference>
<accession>A0A2T2WNQ1</accession>
<feature type="non-terminal residue" evidence="2">
    <location>
        <position position="1"/>
    </location>
</feature>
<dbReference type="GO" id="GO:0008270">
    <property type="term" value="F:zinc ion binding"/>
    <property type="evidence" value="ECO:0007669"/>
    <property type="project" value="InterPro"/>
</dbReference>
<dbReference type="InterPro" id="IPR002711">
    <property type="entry name" value="HNH"/>
</dbReference>
<dbReference type="Gene3D" id="1.10.30.50">
    <property type="match status" value="1"/>
</dbReference>
<gene>
    <name evidence="2" type="ORF">C7B43_19840</name>
</gene>
<dbReference type="NCBIfam" id="NF040563">
    <property type="entry name" value="guided_IscB"/>
    <property type="match status" value="1"/>
</dbReference>
<evidence type="ECO:0000259" key="1">
    <source>
        <dbReference type="SMART" id="SM00507"/>
    </source>
</evidence>
<feature type="domain" description="HNH nuclease" evidence="1">
    <location>
        <begin position="165"/>
        <end position="217"/>
    </location>
</feature>
<protein>
    <submittedName>
        <fullName evidence="2">HNH endonuclease</fullName>
    </submittedName>
</protein>
<keyword evidence="2" id="KW-0255">Endonuclease</keyword>
<dbReference type="Pfam" id="PF14239">
    <property type="entry name" value="RRXRR"/>
    <property type="match status" value="1"/>
</dbReference>
<organism evidence="2 3">
    <name type="scientific">Sulfobacillus benefaciens</name>
    <dbReference type="NCBI Taxonomy" id="453960"/>
    <lineage>
        <taxon>Bacteria</taxon>
        <taxon>Bacillati</taxon>
        <taxon>Bacillota</taxon>
        <taxon>Clostridia</taxon>
        <taxon>Eubacteriales</taxon>
        <taxon>Clostridiales Family XVII. Incertae Sedis</taxon>
        <taxon>Sulfobacillus</taxon>
    </lineage>
</organism>
<dbReference type="GO" id="GO:0003676">
    <property type="term" value="F:nucleic acid binding"/>
    <property type="evidence" value="ECO:0007669"/>
    <property type="project" value="InterPro"/>
</dbReference>